<dbReference type="SUPFAM" id="SSF47336">
    <property type="entry name" value="ACP-like"/>
    <property type="match status" value="1"/>
</dbReference>
<dbReference type="RefSeq" id="WP_374053540.1">
    <property type="nucleotide sequence ID" value="NZ_AP028978.1"/>
</dbReference>
<dbReference type="Pfam" id="PF00550">
    <property type="entry name" value="PP-binding"/>
    <property type="match status" value="1"/>
</dbReference>
<proteinExistence type="predicted"/>
<accession>A0ABM8JVW3</accession>
<dbReference type="Proteomes" id="UP001529514">
    <property type="component" value="Chromosome"/>
</dbReference>
<dbReference type="Gene3D" id="1.10.1200.10">
    <property type="entry name" value="ACP-like"/>
    <property type="match status" value="1"/>
</dbReference>
<reference evidence="2 3" key="1">
    <citation type="submission" date="2023-10" db="EMBL/GenBank/DDBJ databases">
        <title>Xenorhabdus taiwanensis sp. nov., a symbiotic bacterium associated with the entomopathogenic nematode Steinernema taiwanensis.</title>
        <authorList>
            <person name="Tseng C.T."/>
            <person name="Shu H.Y."/>
            <person name="Chen M.H."/>
            <person name="Fang Y.J."/>
            <person name="Wu T.L."/>
            <person name="Lin Y.C."/>
            <person name="Huang C.J."/>
        </authorList>
    </citation>
    <scope>NUCLEOTIDE SEQUENCE [LARGE SCALE GENOMIC DNA]</scope>
    <source>
        <strain evidence="2 3">TCT-1</strain>
    </source>
</reference>
<evidence type="ECO:0000259" key="1">
    <source>
        <dbReference type="Pfam" id="PF00550"/>
    </source>
</evidence>
<sequence>MNIYERKSQVSEYFCKLSGKQDLGDTVNIFDTGLVNSLAAIQLIAFLEKNFRIKVEIDDLDNANFSSIEAVCHFLDKKVAANV</sequence>
<organism evidence="2 3">
    <name type="scientific">Xenorhabdus taiwanensis</name>
    <dbReference type="NCBI Taxonomy" id="3085177"/>
    <lineage>
        <taxon>Bacteria</taxon>
        <taxon>Pseudomonadati</taxon>
        <taxon>Pseudomonadota</taxon>
        <taxon>Gammaproteobacteria</taxon>
        <taxon>Enterobacterales</taxon>
        <taxon>Morganellaceae</taxon>
        <taxon>Xenorhabdus</taxon>
    </lineage>
</organism>
<protein>
    <submittedName>
        <fullName evidence="2">Phosphopantetheine-binding protein</fullName>
    </submittedName>
</protein>
<dbReference type="EMBL" id="AP028978">
    <property type="protein sequence ID" value="BET96832.1"/>
    <property type="molecule type" value="Genomic_DNA"/>
</dbReference>
<evidence type="ECO:0000313" key="3">
    <source>
        <dbReference type="Proteomes" id="UP001529514"/>
    </source>
</evidence>
<gene>
    <name evidence="2" type="ORF">TCT1_17530</name>
</gene>
<dbReference type="InterPro" id="IPR036736">
    <property type="entry name" value="ACP-like_sf"/>
</dbReference>
<feature type="domain" description="Carrier" evidence="1">
    <location>
        <begin position="9"/>
        <end position="74"/>
    </location>
</feature>
<dbReference type="InterPro" id="IPR009081">
    <property type="entry name" value="PP-bd_ACP"/>
</dbReference>
<name>A0ABM8JVW3_9GAMM</name>
<keyword evidence="3" id="KW-1185">Reference proteome</keyword>
<evidence type="ECO:0000313" key="2">
    <source>
        <dbReference type="EMBL" id="BET96832.1"/>
    </source>
</evidence>